<dbReference type="SUPFAM" id="SSF56112">
    <property type="entry name" value="Protein kinase-like (PK-like)"/>
    <property type="match status" value="1"/>
</dbReference>
<accession>A0A2H3B3M2</accession>
<dbReference type="STRING" id="1076256.A0A2H3B3M2"/>
<dbReference type="InterPro" id="IPR050339">
    <property type="entry name" value="CC_SR_Kinase"/>
</dbReference>
<dbReference type="EMBL" id="KZ293474">
    <property type="protein sequence ID" value="PBK61652.1"/>
    <property type="molecule type" value="Genomic_DNA"/>
</dbReference>
<dbReference type="InterPro" id="IPR000719">
    <property type="entry name" value="Prot_kinase_dom"/>
</dbReference>
<dbReference type="GO" id="GO:0004674">
    <property type="term" value="F:protein serine/threonine kinase activity"/>
    <property type="evidence" value="ECO:0007669"/>
    <property type="project" value="UniProtKB-KW"/>
</dbReference>
<evidence type="ECO:0000256" key="4">
    <source>
        <dbReference type="ARBA" id="ARBA00022741"/>
    </source>
</evidence>
<dbReference type="InterPro" id="IPR011009">
    <property type="entry name" value="Kinase-like_dom_sf"/>
</dbReference>
<keyword evidence="14" id="KW-1185">Reference proteome</keyword>
<keyword evidence="6 10" id="KW-0067">ATP-binding</keyword>
<dbReference type="PROSITE" id="PS50011">
    <property type="entry name" value="PROTEIN_KINASE_DOM"/>
    <property type="match status" value="1"/>
</dbReference>
<evidence type="ECO:0000256" key="2">
    <source>
        <dbReference type="ARBA" id="ARBA00022527"/>
    </source>
</evidence>
<gene>
    <name evidence="13" type="ORF">ARMSODRAFT_896631</name>
</gene>
<evidence type="ECO:0000256" key="8">
    <source>
        <dbReference type="ARBA" id="ARBA00047899"/>
    </source>
</evidence>
<evidence type="ECO:0000256" key="9">
    <source>
        <dbReference type="ARBA" id="ARBA00048679"/>
    </source>
</evidence>
<evidence type="ECO:0000256" key="7">
    <source>
        <dbReference type="ARBA" id="ARBA00037982"/>
    </source>
</evidence>
<keyword evidence="3" id="KW-0808">Transferase</keyword>
<dbReference type="Proteomes" id="UP000218334">
    <property type="component" value="Unassembled WGS sequence"/>
</dbReference>
<evidence type="ECO:0000313" key="13">
    <source>
        <dbReference type="EMBL" id="PBK61652.1"/>
    </source>
</evidence>
<dbReference type="EC" id="2.7.11.1" evidence="1"/>
<dbReference type="GO" id="GO:0005524">
    <property type="term" value="F:ATP binding"/>
    <property type="evidence" value="ECO:0007669"/>
    <property type="project" value="UniProtKB-UniRule"/>
</dbReference>
<proteinExistence type="inferred from homology"/>
<dbReference type="GO" id="GO:0005634">
    <property type="term" value="C:nucleus"/>
    <property type="evidence" value="ECO:0007669"/>
    <property type="project" value="TreeGrafter"/>
</dbReference>
<protein>
    <recommendedName>
        <fullName evidence="1">non-specific serine/threonine protein kinase</fullName>
        <ecNumber evidence="1">2.7.11.1</ecNumber>
    </recommendedName>
</protein>
<dbReference type="FunFam" id="3.30.200.20:FF:000306">
    <property type="entry name" value="IKS protein kinase"/>
    <property type="match status" value="1"/>
</dbReference>
<evidence type="ECO:0000256" key="10">
    <source>
        <dbReference type="PROSITE-ProRule" id="PRU10141"/>
    </source>
</evidence>
<name>A0A2H3B3M2_9AGAR</name>
<dbReference type="InterPro" id="IPR008271">
    <property type="entry name" value="Ser/Thr_kinase_AS"/>
</dbReference>
<evidence type="ECO:0000259" key="12">
    <source>
        <dbReference type="PROSITE" id="PS50011"/>
    </source>
</evidence>
<comment type="catalytic activity">
    <reaction evidence="8">
        <text>L-threonyl-[protein] + ATP = O-phospho-L-threonyl-[protein] + ADP + H(+)</text>
        <dbReference type="Rhea" id="RHEA:46608"/>
        <dbReference type="Rhea" id="RHEA-COMP:11060"/>
        <dbReference type="Rhea" id="RHEA-COMP:11605"/>
        <dbReference type="ChEBI" id="CHEBI:15378"/>
        <dbReference type="ChEBI" id="CHEBI:30013"/>
        <dbReference type="ChEBI" id="CHEBI:30616"/>
        <dbReference type="ChEBI" id="CHEBI:61977"/>
        <dbReference type="ChEBI" id="CHEBI:456216"/>
        <dbReference type="EC" id="2.7.11.1"/>
    </reaction>
</comment>
<dbReference type="PANTHER" id="PTHR11042:SF138">
    <property type="entry name" value="SERINE_THREONINE-PROTEIN KINASE IKS1-RELATED"/>
    <property type="match status" value="1"/>
</dbReference>
<reference evidence="14" key="1">
    <citation type="journal article" date="2017" name="Nat. Ecol. Evol.">
        <title>Genome expansion and lineage-specific genetic innovations in the forest pathogenic fungi Armillaria.</title>
        <authorList>
            <person name="Sipos G."/>
            <person name="Prasanna A.N."/>
            <person name="Walter M.C."/>
            <person name="O'Connor E."/>
            <person name="Balint B."/>
            <person name="Krizsan K."/>
            <person name="Kiss B."/>
            <person name="Hess J."/>
            <person name="Varga T."/>
            <person name="Slot J."/>
            <person name="Riley R."/>
            <person name="Boka B."/>
            <person name="Rigling D."/>
            <person name="Barry K."/>
            <person name="Lee J."/>
            <person name="Mihaltcheva S."/>
            <person name="LaButti K."/>
            <person name="Lipzen A."/>
            <person name="Waldron R."/>
            <person name="Moloney N.M."/>
            <person name="Sperisen C."/>
            <person name="Kredics L."/>
            <person name="Vagvoelgyi C."/>
            <person name="Patrignani A."/>
            <person name="Fitzpatrick D."/>
            <person name="Nagy I."/>
            <person name="Doyle S."/>
            <person name="Anderson J.B."/>
            <person name="Grigoriev I.V."/>
            <person name="Gueldener U."/>
            <person name="Muensterkoetter M."/>
            <person name="Nagy L.G."/>
        </authorList>
    </citation>
    <scope>NUCLEOTIDE SEQUENCE [LARGE SCALE GENOMIC DNA]</scope>
    <source>
        <strain evidence="14">28-4</strain>
    </source>
</reference>
<organism evidence="13 14">
    <name type="scientific">Armillaria solidipes</name>
    <dbReference type="NCBI Taxonomy" id="1076256"/>
    <lineage>
        <taxon>Eukaryota</taxon>
        <taxon>Fungi</taxon>
        <taxon>Dikarya</taxon>
        <taxon>Basidiomycota</taxon>
        <taxon>Agaricomycotina</taxon>
        <taxon>Agaricomycetes</taxon>
        <taxon>Agaricomycetidae</taxon>
        <taxon>Agaricales</taxon>
        <taxon>Marasmiineae</taxon>
        <taxon>Physalacriaceae</taxon>
        <taxon>Armillaria</taxon>
    </lineage>
</organism>
<dbReference type="PANTHER" id="PTHR11042">
    <property type="entry name" value="EUKARYOTIC TRANSLATION INITIATION FACTOR 2-ALPHA KINASE EIF2-ALPHA KINASE -RELATED"/>
    <property type="match status" value="1"/>
</dbReference>
<evidence type="ECO:0000256" key="3">
    <source>
        <dbReference type="ARBA" id="ARBA00022679"/>
    </source>
</evidence>
<keyword evidence="5 13" id="KW-0418">Kinase</keyword>
<dbReference type="Gene3D" id="1.10.510.10">
    <property type="entry name" value="Transferase(Phosphotransferase) domain 1"/>
    <property type="match status" value="1"/>
</dbReference>
<dbReference type="Gene3D" id="3.30.200.20">
    <property type="entry name" value="Phosphorylase Kinase, domain 1"/>
    <property type="match status" value="1"/>
</dbReference>
<dbReference type="InterPro" id="IPR017441">
    <property type="entry name" value="Protein_kinase_ATP_BS"/>
</dbReference>
<dbReference type="AlphaFoldDB" id="A0A2H3B3M2"/>
<feature type="compositionally biased region" description="Acidic residues" evidence="11">
    <location>
        <begin position="521"/>
        <end position="534"/>
    </location>
</feature>
<keyword evidence="4 10" id="KW-0547">Nucleotide-binding</keyword>
<evidence type="ECO:0000313" key="14">
    <source>
        <dbReference type="Proteomes" id="UP000218334"/>
    </source>
</evidence>
<dbReference type="PROSITE" id="PS00107">
    <property type="entry name" value="PROTEIN_KINASE_ATP"/>
    <property type="match status" value="1"/>
</dbReference>
<dbReference type="Pfam" id="PF00069">
    <property type="entry name" value="Pkinase"/>
    <property type="match status" value="2"/>
</dbReference>
<evidence type="ECO:0000256" key="6">
    <source>
        <dbReference type="ARBA" id="ARBA00022840"/>
    </source>
</evidence>
<feature type="domain" description="Protein kinase" evidence="12">
    <location>
        <begin position="122"/>
        <end position="497"/>
    </location>
</feature>
<evidence type="ECO:0000256" key="1">
    <source>
        <dbReference type="ARBA" id="ARBA00012513"/>
    </source>
</evidence>
<comment type="similarity">
    <text evidence="7">Belongs to the protein kinase superfamily. Ser/Thr protein kinase family. GCN2 subfamily.</text>
</comment>
<feature type="region of interest" description="Disordered" evidence="11">
    <location>
        <begin position="355"/>
        <end position="380"/>
    </location>
</feature>
<comment type="catalytic activity">
    <reaction evidence="9">
        <text>L-seryl-[protein] + ATP = O-phospho-L-seryl-[protein] + ADP + H(+)</text>
        <dbReference type="Rhea" id="RHEA:17989"/>
        <dbReference type="Rhea" id="RHEA-COMP:9863"/>
        <dbReference type="Rhea" id="RHEA-COMP:11604"/>
        <dbReference type="ChEBI" id="CHEBI:15378"/>
        <dbReference type="ChEBI" id="CHEBI:29999"/>
        <dbReference type="ChEBI" id="CHEBI:30616"/>
        <dbReference type="ChEBI" id="CHEBI:83421"/>
        <dbReference type="ChEBI" id="CHEBI:456216"/>
        <dbReference type="EC" id="2.7.11.1"/>
    </reaction>
</comment>
<feature type="region of interest" description="Disordered" evidence="11">
    <location>
        <begin position="509"/>
        <end position="538"/>
    </location>
</feature>
<sequence>MFDDDDDASTAALVPPDPTWQTIFHASNQVVLYNPTSHALAIRQSRPGSGCPYCKRPLPPSQDDDDPDPELHSRASNYFHLLSIANDTWSRPSTPPPPIEADDGAGTFSAEALANGYFKAFFTEESKLGMGANGSVYLCQHVLDGNPLGHFAVKKVAVGQSHSYLLNILREVRLLESLHHPNIITYHHSWLESAQFSSFGPRVPTLHILMQWAEGGSLDDFIDDRLGRETRHIHINPNGALNGPSATSNIHSRSARIRAYRAFQRASPEEKERLRQRMSGQQPQGMQTWTAVHLLSPEEVKSIFTDVVEGLSFLHDKSILHLDLKPGNVLLTWDEGKLIPRAMLSDFGTSRDMVNTSQVRSGNTGTLEYTSPESLPSPQTGLLRQVDSKSDMWSLGMILHKLLFFKLPYHYAATGDASEDTLNSLAEGDKMDRLEQEVLNYPGFKRTPAHIAAFEGRKLPRAYFVLLESLLNPNPSTRPSCERVLTAIREGRLDPVTEVRRPRTASTSLMQVVRRPSPEPTAEETMSEPEVPDSEGEKVPLLSLPAPPPTSPMKRLKMTLVVRTAKSCILVAKVLNVATLCPEGHLRTAVFIVVLILAVVDTWFDRLWISIVFGLLHIFVVKCCSDMCS</sequence>
<dbReference type="GO" id="GO:0005737">
    <property type="term" value="C:cytoplasm"/>
    <property type="evidence" value="ECO:0007669"/>
    <property type="project" value="TreeGrafter"/>
</dbReference>
<dbReference type="SMART" id="SM00220">
    <property type="entry name" value="S_TKc"/>
    <property type="match status" value="1"/>
</dbReference>
<keyword evidence="2" id="KW-0723">Serine/threonine-protein kinase</keyword>
<feature type="region of interest" description="Disordered" evidence="11">
    <location>
        <begin position="51"/>
        <end position="72"/>
    </location>
</feature>
<dbReference type="PROSITE" id="PS00108">
    <property type="entry name" value="PROTEIN_KINASE_ST"/>
    <property type="match status" value="1"/>
</dbReference>
<feature type="binding site" evidence="10">
    <location>
        <position position="155"/>
    </location>
    <ligand>
        <name>ATP</name>
        <dbReference type="ChEBI" id="CHEBI:30616"/>
    </ligand>
</feature>
<evidence type="ECO:0000256" key="11">
    <source>
        <dbReference type="SAM" id="MobiDB-lite"/>
    </source>
</evidence>
<evidence type="ECO:0000256" key="5">
    <source>
        <dbReference type="ARBA" id="ARBA00022777"/>
    </source>
</evidence>